<name>A0A1Y2FZL2_9BASI</name>
<feature type="coiled-coil region" evidence="1">
    <location>
        <begin position="296"/>
        <end position="323"/>
    </location>
</feature>
<organism evidence="3 4">
    <name type="scientific">Leucosporidium creatinivorum</name>
    <dbReference type="NCBI Taxonomy" id="106004"/>
    <lineage>
        <taxon>Eukaryota</taxon>
        <taxon>Fungi</taxon>
        <taxon>Dikarya</taxon>
        <taxon>Basidiomycota</taxon>
        <taxon>Pucciniomycotina</taxon>
        <taxon>Microbotryomycetes</taxon>
        <taxon>Leucosporidiales</taxon>
        <taxon>Leucosporidium</taxon>
    </lineage>
</organism>
<evidence type="ECO:0000256" key="2">
    <source>
        <dbReference type="SAM" id="MobiDB-lite"/>
    </source>
</evidence>
<reference evidence="3 4" key="1">
    <citation type="submission" date="2016-07" db="EMBL/GenBank/DDBJ databases">
        <title>Pervasive Adenine N6-methylation of Active Genes in Fungi.</title>
        <authorList>
            <consortium name="DOE Joint Genome Institute"/>
            <person name="Mondo S.J."/>
            <person name="Dannebaum R.O."/>
            <person name="Kuo R.C."/>
            <person name="Labutti K."/>
            <person name="Haridas S."/>
            <person name="Kuo A."/>
            <person name="Salamov A."/>
            <person name="Ahrendt S.R."/>
            <person name="Lipzen A."/>
            <person name="Sullivan W."/>
            <person name="Andreopoulos W.B."/>
            <person name="Clum A."/>
            <person name="Lindquist E."/>
            <person name="Daum C."/>
            <person name="Ramamoorthy G.K."/>
            <person name="Gryganskyi A."/>
            <person name="Culley D."/>
            <person name="Magnuson J.K."/>
            <person name="James T.Y."/>
            <person name="O'Malley M.A."/>
            <person name="Stajich J.E."/>
            <person name="Spatafora J.W."/>
            <person name="Visel A."/>
            <person name="Grigoriev I.V."/>
        </authorList>
    </citation>
    <scope>NUCLEOTIDE SEQUENCE [LARGE SCALE GENOMIC DNA]</scope>
    <source>
        <strain evidence="3 4">62-1032</strain>
    </source>
</reference>
<comment type="caution">
    <text evidence="3">The sequence shown here is derived from an EMBL/GenBank/DDBJ whole genome shotgun (WGS) entry which is preliminary data.</text>
</comment>
<feature type="compositionally biased region" description="Polar residues" evidence="2">
    <location>
        <begin position="1"/>
        <end position="13"/>
    </location>
</feature>
<feature type="region of interest" description="Disordered" evidence="2">
    <location>
        <begin position="1"/>
        <end position="89"/>
    </location>
</feature>
<feature type="region of interest" description="Disordered" evidence="2">
    <location>
        <begin position="150"/>
        <end position="201"/>
    </location>
</feature>
<keyword evidence="4" id="KW-1185">Reference proteome</keyword>
<evidence type="ECO:0000313" key="4">
    <source>
        <dbReference type="Proteomes" id="UP000193467"/>
    </source>
</evidence>
<evidence type="ECO:0000313" key="3">
    <source>
        <dbReference type="EMBL" id="ORY88651.1"/>
    </source>
</evidence>
<feature type="compositionally biased region" description="Low complexity" evidence="2">
    <location>
        <begin position="18"/>
        <end position="30"/>
    </location>
</feature>
<dbReference type="InParanoid" id="A0A1Y2FZL2"/>
<gene>
    <name evidence="3" type="ORF">BCR35DRAFT_348207</name>
</gene>
<feature type="compositionally biased region" description="Basic and acidic residues" evidence="2">
    <location>
        <begin position="167"/>
        <end position="190"/>
    </location>
</feature>
<protein>
    <submittedName>
        <fullName evidence="3">Uncharacterized protein</fullName>
    </submittedName>
</protein>
<feature type="compositionally biased region" description="Basic and acidic residues" evidence="2">
    <location>
        <begin position="62"/>
        <end position="89"/>
    </location>
</feature>
<feature type="compositionally biased region" description="Basic and acidic residues" evidence="2">
    <location>
        <begin position="44"/>
        <end position="55"/>
    </location>
</feature>
<feature type="coiled-coil region" evidence="1">
    <location>
        <begin position="371"/>
        <end position="566"/>
    </location>
</feature>
<evidence type="ECO:0000256" key="1">
    <source>
        <dbReference type="SAM" id="Coils"/>
    </source>
</evidence>
<dbReference type="AlphaFoldDB" id="A0A1Y2FZL2"/>
<dbReference type="EMBL" id="MCGR01000009">
    <property type="protein sequence ID" value="ORY88651.1"/>
    <property type="molecule type" value="Genomic_DNA"/>
</dbReference>
<keyword evidence="1" id="KW-0175">Coiled coil</keyword>
<sequence>MGSVQPSLASQGVSPKLTASSNPSTSTTPADLNAQLKKLQQANERYKFEAREATRNSRIAQRKLDAANEEKEEAIRKAMSDKDAAHRQEMQSLQEKLFKEHVNKMQEENDHEEEADAAEVAEEAYLMERARLESEITALRSESEKVQLAHHACKDQRDQALSQLSKQQEKTKRVEESLKKAEEEHRREKAASAGKLEVARKELGTEREKRIKLREERDELKEESREAQAQLKEELCKANEEVSRAQGLLAAPHEGDTASSSNAEIVRLRRELHSALASIQRLKPLELELKKSYKRLEPANHQIRKLEEALRTLEKKHETVDRDLGIKTNEIFLVQTTAEEKVRAEFAAVVAGLKEELSHVADDLKLSRGQASLLEKELTESKAERAFAEEALHAKNKEISELRTDNEILQDQVRSHSTKLQQAIELSARHSALAKKLSLAEEGARSLEEELAIAGEKMESQQKELETWQNRALELETQLQDTHFPAVGSSAPHPLQSMVVQELRSTVEDLRSRLEEEKEHLVTALGSQDERAQEFNAQKQALLDTCNKLEAEVKQLELQRKTSTALISTLRTKLIESEENVGRLQQGFAAVQELMGRHGAEREQDRSSIIALQHTIVQLERDKILLAENLEAEQQRSLAAETERAAVVVGQGLGIGLVSPPESPPQSRDWKQVNGEVDNLSDSQAIDASLLFAPDSPPVFKGNFSNRTLLNTLSRLNAQVTALQQANAEERMSNERLLERLVELEGSQIARSASA</sequence>
<proteinExistence type="predicted"/>
<dbReference type="Proteomes" id="UP000193467">
    <property type="component" value="Unassembled WGS sequence"/>
</dbReference>
<dbReference type="STRING" id="106004.A0A1Y2FZL2"/>
<accession>A0A1Y2FZL2</accession>